<feature type="transmembrane region" description="Helical" evidence="6">
    <location>
        <begin position="100"/>
        <end position="117"/>
    </location>
</feature>
<keyword evidence="4 6" id="KW-1133">Transmembrane helix</keyword>
<dbReference type="InterPro" id="IPR050638">
    <property type="entry name" value="AA-Vitamin_Transporters"/>
</dbReference>
<feature type="transmembrane region" description="Helical" evidence="6">
    <location>
        <begin position="67"/>
        <end position="88"/>
    </location>
</feature>
<feature type="transmembrane region" description="Helical" evidence="6">
    <location>
        <begin position="124"/>
        <end position="141"/>
    </location>
</feature>
<proteinExistence type="inferred from homology"/>
<evidence type="ECO:0000256" key="7">
    <source>
        <dbReference type="SAM" id="SignalP"/>
    </source>
</evidence>
<dbReference type="InterPro" id="IPR037185">
    <property type="entry name" value="EmrE-like"/>
</dbReference>
<dbReference type="InterPro" id="IPR000620">
    <property type="entry name" value="EamA_dom"/>
</dbReference>
<keyword evidence="7" id="KW-0732">Signal</keyword>
<accession>A0ABV7KCR3</accession>
<organism evidence="9 10">
    <name type="scientific">Aquamicrobium soli</name>
    <dbReference type="NCBI Taxonomy" id="1811518"/>
    <lineage>
        <taxon>Bacteria</taxon>
        <taxon>Pseudomonadati</taxon>
        <taxon>Pseudomonadota</taxon>
        <taxon>Alphaproteobacteria</taxon>
        <taxon>Hyphomicrobiales</taxon>
        <taxon>Phyllobacteriaceae</taxon>
        <taxon>Aquamicrobium</taxon>
    </lineage>
</organism>
<protein>
    <submittedName>
        <fullName evidence="9">DMT family transporter</fullName>
    </submittedName>
</protein>
<evidence type="ECO:0000256" key="5">
    <source>
        <dbReference type="ARBA" id="ARBA00023136"/>
    </source>
</evidence>
<keyword evidence="10" id="KW-1185">Reference proteome</keyword>
<evidence type="ECO:0000256" key="1">
    <source>
        <dbReference type="ARBA" id="ARBA00004141"/>
    </source>
</evidence>
<feature type="transmembrane region" description="Helical" evidence="6">
    <location>
        <begin position="271"/>
        <end position="289"/>
    </location>
</feature>
<dbReference type="Proteomes" id="UP001595583">
    <property type="component" value="Unassembled WGS sequence"/>
</dbReference>
<evidence type="ECO:0000256" key="6">
    <source>
        <dbReference type="SAM" id="Phobius"/>
    </source>
</evidence>
<dbReference type="SUPFAM" id="SSF103481">
    <property type="entry name" value="Multidrug resistance efflux transporter EmrE"/>
    <property type="match status" value="2"/>
</dbReference>
<feature type="chain" id="PRO_5046477051" evidence="7">
    <location>
        <begin position="23"/>
        <end position="303"/>
    </location>
</feature>
<keyword evidence="3 6" id="KW-0812">Transmembrane</keyword>
<gene>
    <name evidence="9" type="ORF">ACFOHJ_12770</name>
</gene>
<evidence type="ECO:0000259" key="8">
    <source>
        <dbReference type="Pfam" id="PF00892"/>
    </source>
</evidence>
<feature type="transmembrane region" description="Helical" evidence="6">
    <location>
        <begin position="153"/>
        <end position="171"/>
    </location>
</feature>
<feature type="signal peptide" evidence="7">
    <location>
        <begin position="1"/>
        <end position="22"/>
    </location>
</feature>
<dbReference type="RefSeq" id="WP_378220940.1">
    <property type="nucleotide sequence ID" value="NZ_JBHRTK010000012.1"/>
</dbReference>
<name>A0ABV7KCR3_9HYPH</name>
<feature type="domain" description="EamA" evidence="8">
    <location>
        <begin position="4"/>
        <end position="137"/>
    </location>
</feature>
<dbReference type="Pfam" id="PF00892">
    <property type="entry name" value="EamA"/>
    <property type="match status" value="2"/>
</dbReference>
<dbReference type="PANTHER" id="PTHR32322:SF2">
    <property type="entry name" value="EAMA DOMAIN-CONTAINING PROTEIN"/>
    <property type="match status" value="1"/>
</dbReference>
<dbReference type="EMBL" id="JBHRTK010000012">
    <property type="protein sequence ID" value="MFC3207092.1"/>
    <property type="molecule type" value="Genomic_DNA"/>
</dbReference>
<evidence type="ECO:0000313" key="9">
    <source>
        <dbReference type="EMBL" id="MFC3207092.1"/>
    </source>
</evidence>
<evidence type="ECO:0000256" key="4">
    <source>
        <dbReference type="ARBA" id="ARBA00022989"/>
    </source>
</evidence>
<feature type="transmembrane region" description="Helical" evidence="6">
    <location>
        <begin position="38"/>
        <end position="55"/>
    </location>
</feature>
<sequence length="303" mass="32525">MPKKAYLLLLATMLFWAGNAVAGKLAVGHVSPMILNLARWGFMLAILLVIGGKHLRQDWPAIRRHWWFLLFTGAIGFTGFSVAMYSALVYTSATNVSIEQGGIPLFVFVASFLLFGTRTTVGQIAGFLLSFAGVVVTAVNGDIEALLHLTMNFGDALMLLAIVAFGLYTAIVRRKPDMHWMSLMTALCIGAVASALPFVAAEALAGDTILPDRQGWLIIAYAVILPSLLAQAFYVRAVELIGSNRAGVFINFLPVWGALLSLVVLGESFHVYHAVALSLVVAGVLLAEVSGHRADSRRQAVPG</sequence>
<comment type="similarity">
    <text evidence="2">Belongs to the EamA transporter family.</text>
</comment>
<evidence type="ECO:0000313" key="10">
    <source>
        <dbReference type="Proteomes" id="UP001595583"/>
    </source>
</evidence>
<reference evidence="10" key="1">
    <citation type="journal article" date="2019" name="Int. J. Syst. Evol. Microbiol.">
        <title>The Global Catalogue of Microorganisms (GCM) 10K type strain sequencing project: providing services to taxonomists for standard genome sequencing and annotation.</title>
        <authorList>
            <consortium name="The Broad Institute Genomics Platform"/>
            <consortium name="The Broad Institute Genome Sequencing Center for Infectious Disease"/>
            <person name="Wu L."/>
            <person name="Ma J."/>
        </authorList>
    </citation>
    <scope>NUCLEOTIDE SEQUENCE [LARGE SCALE GENOMIC DNA]</scope>
    <source>
        <strain evidence="10">KCTC 52165</strain>
    </source>
</reference>
<keyword evidence="5 6" id="KW-0472">Membrane</keyword>
<evidence type="ECO:0000256" key="3">
    <source>
        <dbReference type="ARBA" id="ARBA00022692"/>
    </source>
</evidence>
<comment type="caution">
    <text evidence="9">The sequence shown here is derived from an EMBL/GenBank/DDBJ whole genome shotgun (WGS) entry which is preliminary data.</text>
</comment>
<feature type="transmembrane region" description="Helical" evidence="6">
    <location>
        <begin position="183"/>
        <end position="204"/>
    </location>
</feature>
<feature type="transmembrane region" description="Helical" evidence="6">
    <location>
        <begin position="246"/>
        <end position="265"/>
    </location>
</feature>
<evidence type="ECO:0000256" key="2">
    <source>
        <dbReference type="ARBA" id="ARBA00007362"/>
    </source>
</evidence>
<comment type="subcellular location">
    <subcellularLocation>
        <location evidence="1">Membrane</location>
        <topology evidence="1">Multi-pass membrane protein</topology>
    </subcellularLocation>
</comment>
<feature type="domain" description="EamA" evidence="8">
    <location>
        <begin position="153"/>
        <end position="286"/>
    </location>
</feature>
<feature type="transmembrane region" description="Helical" evidence="6">
    <location>
        <begin position="216"/>
        <end position="234"/>
    </location>
</feature>
<dbReference type="PANTHER" id="PTHR32322">
    <property type="entry name" value="INNER MEMBRANE TRANSPORTER"/>
    <property type="match status" value="1"/>
</dbReference>